<keyword evidence="2 3" id="KW-0442">Lipid degradation</keyword>
<comment type="domain">
    <text evidence="3">The nitrogen atoms of the two glycine residues in the GGXR motif define the oxyanion hole, and stabilize the oxyanion that forms during the nucleophilic attack by the catalytic serine during substrate cleavage.</text>
</comment>
<evidence type="ECO:0000313" key="6">
    <source>
        <dbReference type="EMBL" id="KAG2437370.1"/>
    </source>
</evidence>
<evidence type="ECO:0000259" key="5">
    <source>
        <dbReference type="PROSITE" id="PS51635"/>
    </source>
</evidence>
<dbReference type="InterPro" id="IPR037483">
    <property type="entry name" value="YjjU-like"/>
</dbReference>
<gene>
    <name evidence="6" type="ORF">HXX76_006025</name>
</gene>
<dbReference type="InterPro" id="IPR016035">
    <property type="entry name" value="Acyl_Trfase/lysoPLipase"/>
</dbReference>
<dbReference type="CDD" id="cd07208">
    <property type="entry name" value="Pat_hypo_Ecoli_yjju_like"/>
    <property type="match status" value="1"/>
</dbReference>
<feature type="short sequence motif" description="GXGXXG" evidence="2">
    <location>
        <begin position="187"/>
        <end position="192"/>
    </location>
</feature>
<evidence type="ECO:0000256" key="4">
    <source>
        <dbReference type="SAM" id="MobiDB-lite"/>
    </source>
</evidence>
<accession>A0A835TEL6</accession>
<feature type="short sequence motif" description="GXSXG" evidence="2">
    <location>
        <begin position="216"/>
        <end position="220"/>
    </location>
</feature>
<dbReference type="GO" id="GO:0016042">
    <property type="term" value="P:lipid catabolic process"/>
    <property type="evidence" value="ECO:0007669"/>
    <property type="project" value="UniProtKB-UniRule"/>
</dbReference>
<dbReference type="PROSITE" id="PS51635">
    <property type="entry name" value="PNPLA"/>
    <property type="match status" value="1"/>
</dbReference>
<feature type="active site" description="Proton acceptor" evidence="2">
    <location>
        <position position="342"/>
    </location>
</feature>
<dbReference type="Proteomes" id="UP000650467">
    <property type="component" value="Unassembled WGS sequence"/>
</dbReference>
<name>A0A835TEL6_CHLIN</name>
<comment type="function">
    <text evidence="3">Lipolytic acyl hydrolase (LAH).</text>
</comment>
<evidence type="ECO:0000256" key="3">
    <source>
        <dbReference type="RuleBase" id="RU361262"/>
    </source>
</evidence>
<feature type="domain" description="PNPLA" evidence="5">
    <location>
        <begin position="183"/>
        <end position="355"/>
    </location>
</feature>
<organism evidence="6 7">
    <name type="scientific">Chlamydomonas incerta</name>
    <dbReference type="NCBI Taxonomy" id="51695"/>
    <lineage>
        <taxon>Eukaryota</taxon>
        <taxon>Viridiplantae</taxon>
        <taxon>Chlorophyta</taxon>
        <taxon>core chlorophytes</taxon>
        <taxon>Chlorophyceae</taxon>
        <taxon>CS clade</taxon>
        <taxon>Chlamydomonadales</taxon>
        <taxon>Chlamydomonadaceae</taxon>
        <taxon>Chlamydomonas</taxon>
    </lineage>
</organism>
<evidence type="ECO:0000256" key="2">
    <source>
        <dbReference type="PROSITE-ProRule" id="PRU01161"/>
    </source>
</evidence>
<dbReference type="OrthoDB" id="45309at2759"/>
<keyword evidence="1 2" id="KW-0443">Lipid metabolism</keyword>
<dbReference type="Pfam" id="PF01734">
    <property type="entry name" value="Patatin"/>
    <property type="match status" value="1"/>
</dbReference>
<sequence length="592" mass="60969">MLSRRLGASAASAASRAVTKEASLGLLSGASVLQLALPLNVGRSPSRSSGVVCACAAGPVSGASPGSPIRPRPNADRPLSSPASAVAAPSAPSAPPTQGSSGTSSGSSAHTVPRTDPEQASTSGRSATARRLHLHSTQHAPLHLHGHQQRHQHQHHPTLRLIASRLRSGTQPGARRDGLRLGLVVEGGGMRGCISGAMLMALHDLGISQVFDVVYGASAGAINATYFLTGQRNGLRIYHEDLTQGTAFLDFRNLFSSSGAPVMNVDFLIDQVMNTSKPLDWDGVLASPTPLKVVASCLDSLQPVIISDFADRAELAEALKATAAVPQIAGPPRRLRGRQLVDAAVFEPVPVPSAIRDGCTHVLVLCTRPAPTQRSHWAQRMRSTIEVLAKSTVLNAPYMREAWRTARSPAIVSRDQQLVAALHACPHEIQRSMGAYVLPLYPEHTAGCHPLCLDPNTLLAACDVGRQALLRLLGPLVAAHKGPEAVMAATASGRIASAAAAMAVGGSGGGMDYLAGLTEAMAEDLDLVTAASAALGGAGGSGAAGPANSSSYGSSSGASGSLNGSSNNSQRAASTFGGAELYSADMELHYRP</sequence>
<dbReference type="InterPro" id="IPR002641">
    <property type="entry name" value="PNPLA_dom"/>
</dbReference>
<feature type="region of interest" description="Disordered" evidence="4">
    <location>
        <begin position="546"/>
        <end position="572"/>
    </location>
</feature>
<keyword evidence="2 3" id="KW-0378">Hydrolase</keyword>
<protein>
    <recommendedName>
        <fullName evidence="3">Patatin</fullName>
        <ecNumber evidence="3">3.1.1.-</ecNumber>
    </recommendedName>
</protein>
<feature type="compositionally biased region" description="Low complexity" evidence="4">
    <location>
        <begin position="546"/>
        <end position="569"/>
    </location>
</feature>
<keyword evidence="7" id="KW-1185">Reference proteome</keyword>
<dbReference type="EC" id="3.1.1.-" evidence="3"/>
<dbReference type="Gene3D" id="3.40.1090.10">
    <property type="entry name" value="Cytosolic phospholipase A2 catalytic domain"/>
    <property type="match status" value="2"/>
</dbReference>
<feature type="active site" description="Nucleophile" evidence="2">
    <location>
        <position position="218"/>
    </location>
</feature>
<dbReference type="SUPFAM" id="SSF52151">
    <property type="entry name" value="FabD/lysophospholipase-like"/>
    <property type="match status" value="1"/>
</dbReference>
<comment type="similarity">
    <text evidence="3">Belongs to the patatin family.</text>
</comment>
<evidence type="ECO:0000313" key="7">
    <source>
        <dbReference type="Proteomes" id="UP000650467"/>
    </source>
</evidence>
<dbReference type="AlphaFoldDB" id="A0A835TEL6"/>
<dbReference type="GO" id="GO:0016787">
    <property type="term" value="F:hydrolase activity"/>
    <property type="evidence" value="ECO:0007669"/>
    <property type="project" value="UniProtKB-UniRule"/>
</dbReference>
<feature type="compositionally biased region" description="Low complexity" evidence="4">
    <location>
        <begin position="80"/>
        <end position="109"/>
    </location>
</feature>
<evidence type="ECO:0000256" key="1">
    <source>
        <dbReference type="ARBA" id="ARBA00023098"/>
    </source>
</evidence>
<comment type="caution">
    <text evidence="6">The sequence shown here is derived from an EMBL/GenBank/DDBJ whole genome shotgun (WGS) entry which is preliminary data.</text>
</comment>
<feature type="region of interest" description="Disordered" evidence="4">
    <location>
        <begin position="59"/>
        <end position="128"/>
    </location>
</feature>
<proteinExistence type="inferred from homology"/>
<comment type="caution">
    <text evidence="2">Lacks conserved residue(s) required for the propagation of feature annotation.</text>
</comment>
<reference evidence="6" key="1">
    <citation type="journal article" date="2020" name="bioRxiv">
        <title>Comparative genomics of Chlamydomonas.</title>
        <authorList>
            <person name="Craig R.J."/>
            <person name="Hasan A.R."/>
            <person name="Ness R.W."/>
            <person name="Keightley P.D."/>
        </authorList>
    </citation>
    <scope>NUCLEOTIDE SEQUENCE</scope>
    <source>
        <strain evidence="6">SAG 7.73</strain>
    </source>
</reference>
<dbReference type="EMBL" id="JAEHOC010000011">
    <property type="protein sequence ID" value="KAG2437370.1"/>
    <property type="molecule type" value="Genomic_DNA"/>
</dbReference>